<dbReference type="RefSeq" id="WP_151532768.1">
    <property type="nucleotide sequence ID" value="NZ_WBOS01000001.1"/>
</dbReference>
<evidence type="ECO:0000313" key="2">
    <source>
        <dbReference type="EMBL" id="KAB2338047.1"/>
    </source>
</evidence>
<feature type="transmembrane region" description="Helical" evidence="1">
    <location>
        <begin position="120"/>
        <end position="142"/>
    </location>
</feature>
<feature type="transmembrane region" description="Helical" evidence="1">
    <location>
        <begin position="12"/>
        <end position="35"/>
    </location>
</feature>
<gene>
    <name evidence="2" type="ORF">F7731_00235</name>
</gene>
<dbReference type="EMBL" id="WBOS01000001">
    <property type="protein sequence ID" value="KAB2338047.1"/>
    <property type="molecule type" value="Genomic_DNA"/>
</dbReference>
<feature type="transmembrane region" description="Helical" evidence="1">
    <location>
        <begin position="212"/>
        <end position="232"/>
    </location>
</feature>
<reference evidence="2 3" key="1">
    <citation type="journal article" date="2016" name="Antonie Van Leeuwenhoek">
        <title>Bacillus depressus sp. nov., isolated from soil of a sunflower field.</title>
        <authorList>
            <person name="Wei X."/>
            <person name="Xin D."/>
            <person name="Xin Y."/>
            <person name="Zhang H."/>
            <person name="Wang T."/>
            <person name="Zhang J."/>
        </authorList>
    </citation>
    <scope>NUCLEOTIDE SEQUENCE [LARGE SCALE GENOMIC DNA]</scope>
    <source>
        <strain evidence="2 3">BZ1</strain>
    </source>
</reference>
<dbReference type="Pfam" id="PF16481">
    <property type="entry name" value="DUF5058"/>
    <property type="match status" value="1"/>
</dbReference>
<keyword evidence="1" id="KW-1133">Transmembrane helix</keyword>
<keyword evidence="1" id="KW-0472">Membrane</keyword>
<dbReference type="InterPro" id="IPR032479">
    <property type="entry name" value="DUF5058"/>
</dbReference>
<accession>A0A6L3VB98</accession>
<name>A0A6L3VB98_9BACI</name>
<keyword evidence="1" id="KW-0812">Transmembrane</keyword>
<evidence type="ECO:0000313" key="3">
    <source>
        <dbReference type="Proteomes" id="UP000481030"/>
    </source>
</evidence>
<protein>
    <submittedName>
        <fullName evidence="2">DUF5058 family protein</fullName>
    </submittedName>
</protein>
<sequence>MEEVLQYANSAPVWIISSIVVSIVIFQAFIFIRVASKTAPSIGMTAQETKSALRTGFISCLGPSFGIVVVIISLISVLGAPFTLMRIGIIGSAATELTAAGIGANAYGVELNSPDFDLKAFTTVVWTMCLGGCGWLLFAALFTKSLGKMQTKIVSKNAKMMTIVSTAAMLGAFGYLASQQMVKGYSEAVAGIVAGVSMMVLLTIANKKGIRWLSEWALGISLILALTIGYLSSLI</sequence>
<proteinExistence type="predicted"/>
<dbReference type="OrthoDB" id="86868at2"/>
<dbReference type="Proteomes" id="UP000481030">
    <property type="component" value="Unassembled WGS sequence"/>
</dbReference>
<feature type="transmembrane region" description="Helical" evidence="1">
    <location>
        <begin position="163"/>
        <end position="182"/>
    </location>
</feature>
<comment type="caution">
    <text evidence="2">The sequence shown here is derived from an EMBL/GenBank/DDBJ whole genome shotgun (WGS) entry which is preliminary data.</text>
</comment>
<feature type="transmembrane region" description="Helical" evidence="1">
    <location>
        <begin position="188"/>
        <end position="205"/>
    </location>
</feature>
<keyword evidence="3" id="KW-1185">Reference proteome</keyword>
<organism evidence="2 3">
    <name type="scientific">Cytobacillus depressus</name>
    <dbReference type="NCBI Taxonomy" id="1602942"/>
    <lineage>
        <taxon>Bacteria</taxon>
        <taxon>Bacillati</taxon>
        <taxon>Bacillota</taxon>
        <taxon>Bacilli</taxon>
        <taxon>Bacillales</taxon>
        <taxon>Bacillaceae</taxon>
        <taxon>Cytobacillus</taxon>
    </lineage>
</organism>
<evidence type="ECO:0000256" key="1">
    <source>
        <dbReference type="SAM" id="Phobius"/>
    </source>
</evidence>
<feature type="transmembrane region" description="Helical" evidence="1">
    <location>
        <begin position="56"/>
        <end position="78"/>
    </location>
</feature>
<dbReference type="AlphaFoldDB" id="A0A6L3VB98"/>